<comment type="similarity">
    <text evidence="1">Belongs to the UPF0302 family.</text>
</comment>
<dbReference type="InterPro" id="IPR038091">
    <property type="entry name" value="UPF0302_N_sf"/>
</dbReference>
<feature type="domain" description="UPF0302" evidence="3">
    <location>
        <begin position="9"/>
        <end position="113"/>
    </location>
</feature>
<dbReference type="InterPro" id="IPR011188">
    <property type="entry name" value="UPF0302"/>
</dbReference>
<feature type="domain" description="IDEAL" evidence="2">
    <location>
        <begin position="146"/>
        <end position="174"/>
    </location>
</feature>
<sequence>MDIKVSLESKKEFLGWFLDCHQLKRRESMWILNYLLNHDIVLGKVHFVENVETTPRGILMSTIETDSKPFLFYKEGILFEDPEQAFHEIRLNWHEDIYLELIFNDPWKAYQYLGVLEDNPYHKWNDSLDVNLKTEVEQALAALTLNNQIEMMMNQIDAALENDDKESFIQLSNHLKRIKKNESKTEKKPNH</sequence>
<dbReference type="AlphaFoldDB" id="A0A1X7NF01"/>
<dbReference type="Pfam" id="PF08858">
    <property type="entry name" value="IDEAL"/>
    <property type="match status" value="1"/>
</dbReference>
<dbReference type="Gene3D" id="3.40.1530.30">
    <property type="entry name" value="Uncharacterised family UPF0302, N-terminal domain"/>
    <property type="match status" value="1"/>
</dbReference>
<reference evidence="4 5" key="1">
    <citation type="submission" date="2017-04" db="EMBL/GenBank/DDBJ databases">
        <authorList>
            <person name="Afonso C.L."/>
            <person name="Miller P.J."/>
            <person name="Scott M.A."/>
            <person name="Spackman E."/>
            <person name="Goraichik I."/>
            <person name="Dimitrov K.M."/>
            <person name="Suarez D.L."/>
            <person name="Swayne D.E."/>
        </authorList>
    </citation>
    <scope>NUCLEOTIDE SEQUENCE [LARGE SCALE GENOMIC DNA]</scope>
    <source>
        <strain evidence="4 5">LMG26642</strain>
    </source>
</reference>
<evidence type="ECO:0000256" key="1">
    <source>
        <dbReference type="HAMAP-Rule" id="MF_00760"/>
    </source>
</evidence>
<dbReference type="NCBIfam" id="NF002965">
    <property type="entry name" value="PRK03636.1"/>
    <property type="match status" value="1"/>
</dbReference>
<proteinExistence type="inferred from homology"/>
<organism evidence="4 5">
    <name type="scientific">Carnobacterium iners</name>
    <dbReference type="NCBI Taxonomy" id="1073423"/>
    <lineage>
        <taxon>Bacteria</taxon>
        <taxon>Bacillati</taxon>
        <taxon>Bacillota</taxon>
        <taxon>Bacilli</taxon>
        <taxon>Lactobacillales</taxon>
        <taxon>Carnobacteriaceae</taxon>
        <taxon>Carnobacterium</taxon>
    </lineage>
</organism>
<dbReference type="Proteomes" id="UP000193435">
    <property type="component" value="Unassembled WGS sequence"/>
</dbReference>
<evidence type="ECO:0000313" key="4">
    <source>
        <dbReference type="EMBL" id="SMH35555.1"/>
    </source>
</evidence>
<dbReference type="Gene3D" id="4.10.810.10">
    <property type="entry name" value="Virus Scaffolding Protein, Chain A"/>
    <property type="match status" value="1"/>
</dbReference>
<dbReference type="RefSeq" id="WP_085559906.1">
    <property type="nucleotide sequence ID" value="NZ_FOAH01000003.1"/>
</dbReference>
<dbReference type="EMBL" id="FXBJ01000002">
    <property type="protein sequence ID" value="SMH35555.1"/>
    <property type="molecule type" value="Genomic_DNA"/>
</dbReference>
<dbReference type="Pfam" id="PF08864">
    <property type="entry name" value="UPF0302"/>
    <property type="match status" value="1"/>
</dbReference>
<protein>
    <recommendedName>
        <fullName evidence="1">UPF0302 protein SAMN04488700_1810</fullName>
    </recommendedName>
</protein>
<dbReference type="STRING" id="1073423.SAMN04488700_1810"/>
<evidence type="ECO:0000313" key="5">
    <source>
        <dbReference type="Proteomes" id="UP000193435"/>
    </source>
</evidence>
<dbReference type="HAMAP" id="MF_00760">
    <property type="entry name" value="UPF0302"/>
    <property type="match status" value="1"/>
</dbReference>
<keyword evidence="5" id="KW-1185">Reference proteome</keyword>
<dbReference type="InterPro" id="IPR014957">
    <property type="entry name" value="IDEAL_dom"/>
</dbReference>
<dbReference type="PIRSF" id="PIRSF007165">
    <property type="entry name" value="UCP007165"/>
    <property type="match status" value="1"/>
</dbReference>
<name>A0A1X7NF01_9LACT</name>
<dbReference type="InterPro" id="IPR014963">
    <property type="entry name" value="UPF0302_N"/>
</dbReference>
<dbReference type="InterPro" id="IPR027393">
    <property type="entry name" value="Virus_scaffolding_prot_C"/>
</dbReference>
<gene>
    <name evidence="4" type="ORF">SAMN04488700_1810</name>
</gene>
<evidence type="ECO:0000259" key="2">
    <source>
        <dbReference type="Pfam" id="PF08858"/>
    </source>
</evidence>
<dbReference type="OrthoDB" id="2155814at2"/>
<evidence type="ECO:0000259" key="3">
    <source>
        <dbReference type="Pfam" id="PF08864"/>
    </source>
</evidence>
<accession>A0A1X7NF01</accession>